<feature type="region of interest" description="Disordered" evidence="1">
    <location>
        <begin position="17"/>
        <end position="43"/>
    </location>
</feature>
<comment type="caution">
    <text evidence="3">The sequence shown here is derived from an EMBL/GenBank/DDBJ whole genome shotgun (WGS) entry which is preliminary data.</text>
</comment>
<evidence type="ECO:0000256" key="1">
    <source>
        <dbReference type="SAM" id="MobiDB-lite"/>
    </source>
</evidence>
<proteinExistence type="predicted"/>
<accession>A0A8H6MPU3</accession>
<dbReference type="Proteomes" id="UP000639643">
    <property type="component" value="Unassembled WGS sequence"/>
</dbReference>
<feature type="transmembrane region" description="Helical" evidence="2">
    <location>
        <begin position="99"/>
        <end position="118"/>
    </location>
</feature>
<dbReference type="EMBL" id="WIGM01001129">
    <property type="protein sequence ID" value="KAF6804544.1"/>
    <property type="molecule type" value="Genomic_DNA"/>
</dbReference>
<name>A0A8H6MPU3_9PEZI</name>
<organism evidence="3 4">
    <name type="scientific">Colletotrichum musicola</name>
    <dbReference type="NCBI Taxonomy" id="2175873"/>
    <lineage>
        <taxon>Eukaryota</taxon>
        <taxon>Fungi</taxon>
        <taxon>Dikarya</taxon>
        <taxon>Ascomycota</taxon>
        <taxon>Pezizomycotina</taxon>
        <taxon>Sordariomycetes</taxon>
        <taxon>Hypocreomycetidae</taxon>
        <taxon>Glomerellales</taxon>
        <taxon>Glomerellaceae</taxon>
        <taxon>Colletotrichum</taxon>
        <taxon>Colletotrichum orchidearum species complex</taxon>
    </lineage>
</organism>
<evidence type="ECO:0000313" key="3">
    <source>
        <dbReference type="EMBL" id="KAF6804544.1"/>
    </source>
</evidence>
<sequence length="127" mass="13583">MWLLRTVYSFQDSIRSLSSGSMSETPGTGAGTTGTSAPASKPQVLPQAYGPPELVLVPLGINTSFEVVRRHTLMLVYTLPGTLFKVVKPSPKSQSLRRGLVAIPLLPVVATTGAIYWISTKIATAQR</sequence>
<protein>
    <submittedName>
        <fullName evidence="3">Uncharacterized protein</fullName>
    </submittedName>
</protein>
<keyword evidence="2" id="KW-1133">Transmembrane helix</keyword>
<evidence type="ECO:0000256" key="2">
    <source>
        <dbReference type="SAM" id="Phobius"/>
    </source>
</evidence>
<evidence type="ECO:0000313" key="4">
    <source>
        <dbReference type="Proteomes" id="UP000639643"/>
    </source>
</evidence>
<keyword evidence="4" id="KW-1185">Reference proteome</keyword>
<gene>
    <name evidence="3" type="ORF">CMUS01_14821</name>
</gene>
<reference evidence="3" key="1">
    <citation type="journal article" date="2020" name="Phytopathology">
        <title>Genome Sequence Resources of Colletotrichum truncatum, C. plurivorum, C. musicola, and C. sojae: Four Species Pathogenic to Soybean (Glycine max).</title>
        <authorList>
            <person name="Rogerio F."/>
            <person name="Boufleur T.R."/>
            <person name="Ciampi-Guillardi M."/>
            <person name="Sukno S.A."/>
            <person name="Thon M.R."/>
            <person name="Massola Junior N.S."/>
            <person name="Baroncelli R."/>
        </authorList>
    </citation>
    <scope>NUCLEOTIDE SEQUENCE</scope>
    <source>
        <strain evidence="3">LFN0074</strain>
    </source>
</reference>
<dbReference type="AlphaFoldDB" id="A0A8H6MPU3"/>
<keyword evidence="2" id="KW-0812">Transmembrane</keyword>
<keyword evidence="2" id="KW-0472">Membrane</keyword>